<dbReference type="Pfam" id="PF08241">
    <property type="entry name" value="Methyltransf_11"/>
    <property type="match status" value="1"/>
</dbReference>
<dbReference type="GO" id="GO:0008168">
    <property type="term" value="F:methyltransferase activity"/>
    <property type="evidence" value="ECO:0007669"/>
    <property type="project" value="UniProtKB-KW"/>
</dbReference>
<protein>
    <submittedName>
        <fullName evidence="2">Class I SAM-dependent methyltransferase</fullName>
    </submittedName>
</protein>
<evidence type="ECO:0000313" key="2">
    <source>
        <dbReference type="EMBL" id="MEF3366320.1"/>
    </source>
</evidence>
<dbReference type="InterPro" id="IPR029063">
    <property type="entry name" value="SAM-dependent_MTases_sf"/>
</dbReference>
<evidence type="ECO:0000313" key="3">
    <source>
        <dbReference type="Proteomes" id="UP001350748"/>
    </source>
</evidence>
<organism evidence="2 3">
    <name type="scientific">Methylocystis borbori</name>
    <dbReference type="NCBI Taxonomy" id="3118750"/>
    <lineage>
        <taxon>Bacteria</taxon>
        <taxon>Pseudomonadati</taxon>
        <taxon>Pseudomonadota</taxon>
        <taxon>Alphaproteobacteria</taxon>
        <taxon>Hyphomicrobiales</taxon>
        <taxon>Methylocystaceae</taxon>
        <taxon>Methylocystis</taxon>
    </lineage>
</organism>
<dbReference type="Gene3D" id="3.40.50.150">
    <property type="entry name" value="Vaccinia Virus protein VP39"/>
    <property type="match status" value="1"/>
</dbReference>
<feature type="domain" description="Methyltransferase type 11" evidence="1">
    <location>
        <begin position="212"/>
        <end position="258"/>
    </location>
</feature>
<keyword evidence="2" id="KW-0489">Methyltransferase</keyword>
<dbReference type="Proteomes" id="UP001350748">
    <property type="component" value="Unassembled WGS sequence"/>
</dbReference>
<dbReference type="SUPFAM" id="SSF53335">
    <property type="entry name" value="S-adenosyl-L-methionine-dependent methyltransferases"/>
    <property type="match status" value="1"/>
</dbReference>
<keyword evidence="2" id="KW-0808">Transferase</keyword>
<dbReference type="GO" id="GO:0032259">
    <property type="term" value="P:methylation"/>
    <property type="evidence" value="ECO:0007669"/>
    <property type="project" value="UniProtKB-KW"/>
</dbReference>
<name>A0ABU7XGJ7_9HYPH</name>
<accession>A0ABU7XGJ7</accession>
<keyword evidence="3" id="KW-1185">Reference proteome</keyword>
<sequence length="379" mass="42656">MNNPFQTAPLQELPTPETFDEKAYLAVNPDVAEAVRVGKIASGWSHFKKFGRIEGRRQKVCDEEPATLENFDEARYLAANPDATRAIEKGEFASARAHFDGPGRAQSRRQKRASLLPAIRARKLAALKPLLLEPETPLTESGKYCFLDEATRRAQDLSAETPISENGYDDETIGLIEDEAEGLILDVGAGYRPVYYSNVVNFEMMDYPTTDVIGVADRLPFKNDSFEGVVSIAVLEHVKDPFRCAAEIARVLKPGGWLKCCAPFLQPLHGYPHHYFNMTHEGLRTLFQPHLIIERQEVTAPTHPVWALAWQLRSWSQGLPPRARKEFLRLRVQDLIAFPGPALEKSWARELPREKLFELAAATILYARKPAQDRTQVAP</sequence>
<gene>
    <name evidence="2" type="ORF">V3H18_07215</name>
</gene>
<dbReference type="EMBL" id="JAZHYN010000016">
    <property type="protein sequence ID" value="MEF3366320.1"/>
    <property type="molecule type" value="Genomic_DNA"/>
</dbReference>
<comment type="caution">
    <text evidence="2">The sequence shown here is derived from an EMBL/GenBank/DDBJ whole genome shotgun (WGS) entry which is preliminary data.</text>
</comment>
<dbReference type="InterPro" id="IPR013216">
    <property type="entry name" value="Methyltransf_11"/>
</dbReference>
<dbReference type="RefSeq" id="WP_332081312.1">
    <property type="nucleotide sequence ID" value="NZ_JAZHYN010000016.1"/>
</dbReference>
<reference evidence="2 3" key="1">
    <citation type="submission" date="2024-02" db="EMBL/GenBank/DDBJ databases">
        <authorList>
            <person name="Grouzdev D."/>
        </authorList>
    </citation>
    <scope>NUCLEOTIDE SEQUENCE [LARGE SCALE GENOMIC DNA]</scope>
    <source>
        <strain evidence="2 3">9N</strain>
    </source>
</reference>
<proteinExistence type="predicted"/>
<evidence type="ECO:0000259" key="1">
    <source>
        <dbReference type="Pfam" id="PF08241"/>
    </source>
</evidence>
<dbReference type="CDD" id="cd02440">
    <property type="entry name" value="AdoMet_MTases"/>
    <property type="match status" value="1"/>
</dbReference>